<evidence type="ECO:0000256" key="1">
    <source>
        <dbReference type="ARBA" id="ARBA00023125"/>
    </source>
</evidence>
<evidence type="ECO:0000256" key="2">
    <source>
        <dbReference type="PROSITE-ProRule" id="PRU00335"/>
    </source>
</evidence>
<reference evidence="5" key="1">
    <citation type="submission" date="2015-09" db="EMBL/GenBank/DDBJ databases">
        <authorList>
            <person name="Rodrigo-Torres Lidia"/>
            <person name="Arahal R.David."/>
        </authorList>
    </citation>
    <scope>NUCLEOTIDE SEQUENCE [LARGE SCALE GENOMIC DNA]</scope>
    <source>
        <strain evidence="5">CECT 7735</strain>
    </source>
</reference>
<evidence type="ECO:0000259" key="3">
    <source>
        <dbReference type="PROSITE" id="PS50977"/>
    </source>
</evidence>
<dbReference type="Gene3D" id="1.10.357.10">
    <property type="entry name" value="Tetracycline Repressor, domain 2"/>
    <property type="match status" value="1"/>
</dbReference>
<dbReference type="Proteomes" id="UP000051870">
    <property type="component" value="Unassembled WGS sequence"/>
</dbReference>
<dbReference type="GO" id="GO:0003700">
    <property type="term" value="F:DNA-binding transcription factor activity"/>
    <property type="evidence" value="ECO:0007669"/>
    <property type="project" value="TreeGrafter"/>
</dbReference>
<dbReference type="InterPro" id="IPR036271">
    <property type="entry name" value="Tet_transcr_reg_TetR-rel_C_sf"/>
</dbReference>
<dbReference type="InterPro" id="IPR009057">
    <property type="entry name" value="Homeodomain-like_sf"/>
</dbReference>
<accession>A0A0P1I9H8</accession>
<dbReference type="AlphaFoldDB" id="A0A0P1I9H8"/>
<protein>
    <submittedName>
        <fullName evidence="4">Fatty acid metabolism regulator protein</fullName>
    </submittedName>
</protein>
<evidence type="ECO:0000313" key="4">
    <source>
        <dbReference type="EMBL" id="CUJ99666.1"/>
    </source>
</evidence>
<dbReference type="InterPro" id="IPR001647">
    <property type="entry name" value="HTH_TetR"/>
</dbReference>
<sequence length="219" mass="25246">MVTKRQKLEAREQAILEAARDVFTSSGYEKGRIAEVARKAGVAEGTIYLYYKTKQDLVRAVINDYWSRLTLRAKETVDPSLPFFKQLEQFARFHVKAYHEDIDYIDLNLAMRVQHLGFEAPVDMIRSYVRIFDDMFTRACDRGDIQSDVPLWVARDLFFGTLEHSSRSVFLDRAKSSEDCITNLMTVFRATYTRSTTKPAPLDDAIARLEDAVSQLKKL</sequence>
<dbReference type="PRINTS" id="PR00455">
    <property type="entry name" value="HTHTETR"/>
</dbReference>
<dbReference type="SUPFAM" id="SSF46689">
    <property type="entry name" value="Homeodomain-like"/>
    <property type="match status" value="1"/>
</dbReference>
<proteinExistence type="predicted"/>
<dbReference type="PROSITE" id="PS50977">
    <property type="entry name" value="HTH_TETR_2"/>
    <property type="match status" value="1"/>
</dbReference>
<dbReference type="PANTHER" id="PTHR30055:SF226">
    <property type="entry name" value="HTH-TYPE TRANSCRIPTIONAL REGULATOR PKSA"/>
    <property type="match status" value="1"/>
</dbReference>
<keyword evidence="5" id="KW-1185">Reference proteome</keyword>
<name>A0A0P1I9H8_9RHOB</name>
<dbReference type="PANTHER" id="PTHR30055">
    <property type="entry name" value="HTH-TYPE TRANSCRIPTIONAL REGULATOR RUTR"/>
    <property type="match status" value="1"/>
</dbReference>
<keyword evidence="1 2" id="KW-0238">DNA-binding</keyword>
<dbReference type="EMBL" id="CYTW01000002">
    <property type="protein sequence ID" value="CUJ99666.1"/>
    <property type="molecule type" value="Genomic_DNA"/>
</dbReference>
<evidence type="ECO:0000313" key="5">
    <source>
        <dbReference type="Proteomes" id="UP000051870"/>
    </source>
</evidence>
<dbReference type="GO" id="GO:0000976">
    <property type="term" value="F:transcription cis-regulatory region binding"/>
    <property type="evidence" value="ECO:0007669"/>
    <property type="project" value="TreeGrafter"/>
</dbReference>
<feature type="DNA-binding region" description="H-T-H motif" evidence="2">
    <location>
        <begin position="32"/>
        <end position="51"/>
    </location>
</feature>
<dbReference type="InterPro" id="IPR050109">
    <property type="entry name" value="HTH-type_TetR-like_transc_reg"/>
</dbReference>
<dbReference type="Pfam" id="PF00440">
    <property type="entry name" value="TetR_N"/>
    <property type="match status" value="1"/>
</dbReference>
<dbReference type="GeneID" id="83881262"/>
<feature type="domain" description="HTH tetR-type" evidence="3">
    <location>
        <begin position="9"/>
        <end position="69"/>
    </location>
</feature>
<gene>
    <name evidence="4" type="primary">fadR_2</name>
    <name evidence="4" type="ORF">PH7735_02237</name>
</gene>
<dbReference type="SUPFAM" id="SSF48498">
    <property type="entry name" value="Tetracyclin repressor-like, C-terminal domain"/>
    <property type="match status" value="1"/>
</dbReference>
<dbReference type="RefSeq" id="WP_058311421.1">
    <property type="nucleotide sequence ID" value="NZ_CYTW01000002.1"/>
</dbReference>
<organism evidence="4 5">
    <name type="scientific">Shimia thalassica</name>
    <dbReference type="NCBI Taxonomy" id="1715693"/>
    <lineage>
        <taxon>Bacteria</taxon>
        <taxon>Pseudomonadati</taxon>
        <taxon>Pseudomonadota</taxon>
        <taxon>Alphaproteobacteria</taxon>
        <taxon>Rhodobacterales</taxon>
        <taxon>Roseobacteraceae</taxon>
    </lineage>
</organism>
<dbReference type="STRING" id="1715693.PH7735_02237"/>